<dbReference type="AlphaFoldDB" id="A0A2G8L4P4"/>
<dbReference type="InterPro" id="IPR013694">
    <property type="entry name" value="VIT"/>
</dbReference>
<dbReference type="Proteomes" id="UP000230750">
    <property type="component" value="Unassembled WGS sequence"/>
</dbReference>
<evidence type="ECO:0000313" key="4">
    <source>
        <dbReference type="EMBL" id="PIK55239.1"/>
    </source>
</evidence>
<dbReference type="PANTHER" id="PTHR10338">
    <property type="entry name" value="INTER-ALPHA-TRYPSIN INHIBITOR HEAVY CHAIN FAMILY MEMBER"/>
    <property type="match status" value="1"/>
</dbReference>
<organism evidence="4 5">
    <name type="scientific">Stichopus japonicus</name>
    <name type="common">Sea cucumber</name>
    <dbReference type="NCBI Taxonomy" id="307972"/>
    <lineage>
        <taxon>Eukaryota</taxon>
        <taxon>Metazoa</taxon>
        <taxon>Echinodermata</taxon>
        <taxon>Eleutherozoa</taxon>
        <taxon>Echinozoa</taxon>
        <taxon>Holothuroidea</taxon>
        <taxon>Aspidochirotacea</taxon>
        <taxon>Aspidochirotida</taxon>
        <taxon>Stichopodidae</taxon>
        <taxon>Apostichopus</taxon>
    </lineage>
</organism>
<evidence type="ECO:0000256" key="1">
    <source>
        <dbReference type="SAM" id="MobiDB-lite"/>
    </source>
</evidence>
<gene>
    <name evidence="4" type="ORF">BSL78_07835</name>
</gene>
<keyword evidence="2" id="KW-0732">Signal</keyword>
<dbReference type="EMBL" id="MRZV01000222">
    <property type="protein sequence ID" value="PIK55239.1"/>
    <property type="molecule type" value="Genomic_DNA"/>
</dbReference>
<feature type="chain" id="PRO_5013836095" evidence="2">
    <location>
        <begin position="22"/>
        <end position="259"/>
    </location>
</feature>
<dbReference type="InterPro" id="IPR050934">
    <property type="entry name" value="ITIH"/>
</dbReference>
<comment type="caution">
    <text evidence="4">The sequence shown here is derived from an EMBL/GenBank/DDBJ whole genome shotgun (WGS) entry which is preliminary data.</text>
</comment>
<evidence type="ECO:0000259" key="3">
    <source>
        <dbReference type="SMART" id="SM00609"/>
    </source>
</evidence>
<dbReference type="PANTHER" id="PTHR10338:SF108">
    <property type="entry name" value="INTER-ALPHA-TRYPSIN INHIBITOR HEAVY CHAIN H4-LIKE PROTEIN"/>
    <property type="match status" value="1"/>
</dbReference>
<dbReference type="OrthoDB" id="6140415at2759"/>
<dbReference type="Pfam" id="PF08487">
    <property type="entry name" value="VIT"/>
    <property type="match status" value="1"/>
</dbReference>
<keyword evidence="5" id="KW-1185">Reference proteome</keyword>
<feature type="domain" description="VIT" evidence="3">
    <location>
        <begin position="40"/>
        <end position="152"/>
    </location>
</feature>
<dbReference type="SMART" id="SM00609">
    <property type="entry name" value="VIT"/>
    <property type="match status" value="1"/>
</dbReference>
<proteinExistence type="predicted"/>
<feature type="region of interest" description="Disordered" evidence="1">
    <location>
        <begin position="229"/>
        <end position="259"/>
    </location>
</feature>
<reference evidence="4 5" key="1">
    <citation type="journal article" date="2017" name="PLoS Biol.">
        <title>The sea cucumber genome provides insights into morphological evolution and visceral regeneration.</title>
        <authorList>
            <person name="Zhang X."/>
            <person name="Sun L."/>
            <person name="Yuan J."/>
            <person name="Sun Y."/>
            <person name="Gao Y."/>
            <person name="Zhang L."/>
            <person name="Li S."/>
            <person name="Dai H."/>
            <person name="Hamel J.F."/>
            <person name="Liu C."/>
            <person name="Yu Y."/>
            <person name="Liu S."/>
            <person name="Lin W."/>
            <person name="Guo K."/>
            <person name="Jin S."/>
            <person name="Xu P."/>
            <person name="Storey K.B."/>
            <person name="Huan P."/>
            <person name="Zhang T."/>
            <person name="Zhou Y."/>
            <person name="Zhang J."/>
            <person name="Lin C."/>
            <person name="Li X."/>
            <person name="Xing L."/>
            <person name="Huo D."/>
            <person name="Sun M."/>
            <person name="Wang L."/>
            <person name="Mercier A."/>
            <person name="Li F."/>
            <person name="Yang H."/>
            <person name="Xiang J."/>
        </authorList>
    </citation>
    <scope>NUCLEOTIDE SEQUENCE [LARGE SCALE GENOMIC DNA]</scope>
    <source>
        <strain evidence="4">Shaxun</strain>
        <tissue evidence="4">Muscle</tissue>
    </source>
</reference>
<evidence type="ECO:0000256" key="2">
    <source>
        <dbReference type="SAM" id="SignalP"/>
    </source>
</evidence>
<feature type="compositionally biased region" description="Low complexity" evidence="1">
    <location>
        <begin position="232"/>
        <end position="242"/>
    </location>
</feature>
<accession>A0A2G8L4P4</accession>
<name>A0A2G8L4P4_STIJA</name>
<feature type="signal peptide" evidence="2">
    <location>
        <begin position="1"/>
        <end position="21"/>
    </location>
</feature>
<protein>
    <submittedName>
        <fullName evidence="4">Putative inter-alpha-trypsin inhibitor heavy chain H4-like</fullName>
    </submittedName>
</protein>
<evidence type="ECO:0000313" key="5">
    <source>
        <dbReference type="Proteomes" id="UP000230750"/>
    </source>
</evidence>
<dbReference type="STRING" id="307972.A0A2G8L4P4"/>
<sequence length="259" mass="29052">MAVLRISRLVLGVTFLKLALGQFNLGAEVQVTNPPVEPTTLGDIYLGNPYIQSIDVQSDVSSGFADTVMTITIINDGGQDQVAEFNLLMPAEALIVNYTVDIYGPGKYFSREDASKIFDFEIPAQGVEARTFSVILTVPAESAGIVRLNYQELLRRMNGEYILRVYLDPGQLSASLWYHVVDLMDEIRILEIFTLAENVQVEVNVDDHRELTFIESLWESADLDSLFKERPTTTSQGSSSTSVRFEASARQQRRESWRD</sequence>